<evidence type="ECO:0000313" key="4">
    <source>
        <dbReference type="Proteomes" id="UP000050326"/>
    </source>
</evidence>
<feature type="transmembrane region" description="Helical" evidence="1">
    <location>
        <begin position="57"/>
        <end position="76"/>
    </location>
</feature>
<keyword evidence="1" id="KW-0812">Transmembrane</keyword>
<feature type="domain" description="LiaI-LiaF-like transmembrane region" evidence="2">
    <location>
        <begin position="7"/>
        <end position="51"/>
    </location>
</feature>
<keyword evidence="1" id="KW-0472">Membrane</keyword>
<reference evidence="3 4" key="1">
    <citation type="submission" date="2015-09" db="EMBL/GenBank/DDBJ databases">
        <title>Genome sequence of Oxobacter pfennigii DSM 3222.</title>
        <authorList>
            <person name="Poehlein A."/>
            <person name="Bengelsdorf F.R."/>
            <person name="Schiel-Bengelsdorf B."/>
            <person name="Duerre P."/>
            <person name="Daniel R."/>
        </authorList>
    </citation>
    <scope>NUCLEOTIDE SEQUENCE [LARGE SCALE GENOMIC DNA]</scope>
    <source>
        <strain evidence="3 4">DSM 3222</strain>
    </source>
</reference>
<dbReference type="AlphaFoldDB" id="A0A0N8NSK5"/>
<dbReference type="Proteomes" id="UP000050326">
    <property type="component" value="Unassembled WGS sequence"/>
</dbReference>
<dbReference type="EMBL" id="LKET01000068">
    <property type="protein sequence ID" value="KPU42288.1"/>
    <property type="molecule type" value="Genomic_DNA"/>
</dbReference>
<keyword evidence="4" id="KW-1185">Reference proteome</keyword>
<comment type="caution">
    <text evidence="3">The sequence shown here is derived from an EMBL/GenBank/DDBJ whole genome shotgun (WGS) entry which is preliminary data.</text>
</comment>
<dbReference type="Pfam" id="PF18917">
    <property type="entry name" value="LiaI-LiaF-like_TM1"/>
    <property type="match status" value="1"/>
</dbReference>
<proteinExistence type="predicted"/>
<evidence type="ECO:0000256" key="1">
    <source>
        <dbReference type="SAM" id="Phobius"/>
    </source>
</evidence>
<gene>
    <name evidence="3" type="ORF">OXPF_40730</name>
</gene>
<evidence type="ECO:0000313" key="3">
    <source>
        <dbReference type="EMBL" id="KPU42288.1"/>
    </source>
</evidence>
<dbReference type="RefSeq" id="WP_054877017.1">
    <property type="nucleotide sequence ID" value="NZ_LKET01000068.1"/>
</dbReference>
<feature type="transmembrane region" description="Helical" evidence="1">
    <location>
        <begin position="6"/>
        <end position="27"/>
    </location>
</feature>
<keyword evidence="1" id="KW-1133">Transmembrane helix</keyword>
<dbReference type="STRING" id="36849.OXPF_40730"/>
<feature type="transmembrane region" description="Helical" evidence="1">
    <location>
        <begin position="34"/>
        <end position="51"/>
    </location>
</feature>
<organism evidence="3 4">
    <name type="scientific">Oxobacter pfennigii</name>
    <dbReference type="NCBI Taxonomy" id="36849"/>
    <lineage>
        <taxon>Bacteria</taxon>
        <taxon>Bacillati</taxon>
        <taxon>Bacillota</taxon>
        <taxon>Clostridia</taxon>
        <taxon>Eubacteriales</taxon>
        <taxon>Clostridiaceae</taxon>
        <taxon>Oxobacter</taxon>
    </lineage>
</organism>
<protein>
    <recommendedName>
        <fullName evidence="2">LiaI-LiaF-like transmembrane region domain-containing protein</fullName>
    </recommendedName>
</protein>
<evidence type="ECO:0000259" key="2">
    <source>
        <dbReference type="Pfam" id="PF18917"/>
    </source>
</evidence>
<name>A0A0N8NSK5_9CLOT</name>
<sequence>MKKESIGAGIFLVSLGLLFLLINFGVLDWSIFEAFFDLWPGILIVIGLNIIFNNNRIIKIITWLIFLAAVIAYGYYDNNILSQPGINWKDIVIFKDIIFTKKMV</sequence>
<accession>A0A0N8NSK5</accession>
<dbReference type="InterPro" id="IPR043726">
    <property type="entry name" value="LiaI-LiaF-like_TM1"/>
</dbReference>